<evidence type="ECO:0000313" key="10">
    <source>
        <dbReference type="Proteomes" id="UP000002051"/>
    </source>
</evidence>
<protein>
    <submittedName>
        <fullName evidence="7">Cytochrome P450 family 71 protein</fullName>
    </submittedName>
    <submittedName>
        <fullName evidence="8">Putative costunolide synthase</fullName>
        <ecNumber evidence="8">1.14.14.150</ecNumber>
    </submittedName>
</protein>
<keyword evidence="4 5" id="KW-0349">Heme</keyword>
<dbReference type="PANTHER" id="PTHR47955:SF15">
    <property type="entry name" value="CYTOCHROME P450 71A2-LIKE"/>
    <property type="match status" value="1"/>
</dbReference>
<evidence type="ECO:0000256" key="3">
    <source>
        <dbReference type="ARBA" id="ARBA00023004"/>
    </source>
</evidence>
<evidence type="ECO:0000313" key="9">
    <source>
        <dbReference type="EnsemblPlants" id="KEH31760"/>
    </source>
</evidence>
<keyword evidence="6" id="KW-0472">Membrane</keyword>
<dbReference type="FunFam" id="1.10.630.10:FF:000011">
    <property type="entry name" value="Cytochrome P450 83B1"/>
    <property type="match status" value="1"/>
</dbReference>
<dbReference type="STRING" id="3880.A0A072V0W0"/>
<evidence type="ECO:0000256" key="6">
    <source>
        <dbReference type="SAM" id="Phobius"/>
    </source>
</evidence>
<dbReference type="KEGG" id="mtr:25493696"/>
<dbReference type="EC" id="1.14.14.150" evidence="8"/>
<dbReference type="GO" id="GO:0102934">
    <property type="term" value="F:costunolide synthase activity"/>
    <property type="evidence" value="ECO:0007669"/>
    <property type="project" value="UniProtKB-EC"/>
</dbReference>
<reference evidence="9" key="3">
    <citation type="submission" date="2015-04" db="UniProtKB">
        <authorList>
            <consortium name="EnsemblPlants"/>
        </authorList>
    </citation>
    <scope>IDENTIFICATION</scope>
    <source>
        <strain evidence="9">cv. Jemalong A17</strain>
    </source>
</reference>
<dbReference type="InterPro" id="IPR002401">
    <property type="entry name" value="Cyt_P450_E_grp-I"/>
</dbReference>
<dbReference type="Proteomes" id="UP000002051">
    <property type="component" value="Chromosome 4"/>
</dbReference>
<keyword evidence="2 4" id="KW-0479">Metal-binding</keyword>
<dbReference type="Proteomes" id="UP000265566">
    <property type="component" value="Chromosome 4"/>
</dbReference>
<evidence type="ECO:0000256" key="1">
    <source>
        <dbReference type="ARBA" id="ARBA00010617"/>
    </source>
</evidence>
<dbReference type="Pfam" id="PF00067">
    <property type="entry name" value="p450"/>
    <property type="match status" value="1"/>
</dbReference>
<dbReference type="ExpressionAtlas" id="A0A072V0W0">
    <property type="expression patterns" value="differential"/>
</dbReference>
<keyword evidence="5" id="KW-0503">Monooxygenase</keyword>
<evidence type="ECO:0000313" key="8">
    <source>
        <dbReference type="EMBL" id="RHN63439.1"/>
    </source>
</evidence>
<dbReference type="GO" id="GO:0005506">
    <property type="term" value="F:iron ion binding"/>
    <property type="evidence" value="ECO:0007669"/>
    <property type="project" value="InterPro"/>
</dbReference>
<evidence type="ECO:0000256" key="2">
    <source>
        <dbReference type="ARBA" id="ARBA00022723"/>
    </source>
</evidence>
<sequence>MVLKIWSHEQIKGALSSPFSLSLFFLVSVLIVFKFAIRKSKTNINQPPSPPKLPIIGNLHQLGTLPYRSLRNLSHKYGNIMLLQLGQRQTLVISSADIAMEIMNNHDLAFSNRAQTIASKIIFYGGTDVGFTHYGENWRQKRKICVLELLSMKSVQSFHQIRKEVVEELVSKLREASSNDACVNLSKLLTETTNNIICACSLGRKYGGDSDNRVKEIARKVMHHLSEFVVGDYFLLFGWIDVLSGKIGKINDTFRAIDGLFDEVIEERLQIKKTGNDEIKNKGFIDILLQLQKDDGMLGFRLSNNDIKGILGNMFVGGTDTTATTLEWAVSELMKHPTIMKKAQEEVRRVVGNKSKVEENDINQMHYLKCVVKETMRLHPSLPLLVPRETISSVKLKGYDIPAKTTVYFNAWTIQRDPKYWENPEEFKPERFEHNQVDFKGQHFQFIPFGFGRRGCPGYNFATAVVEYVIANLLYWFDWKLPETNEGEQDIDMSEIFGMALTKKEPLQLKPISFLF</sequence>
<evidence type="ECO:0000313" key="11">
    <source>
        <dbReference type="Proteomes" id="UP000265566"/>
    </source>
</evidence>
<dbReference type="OrthoDB" id="1470350at2759"/>
<evidence type="ECO:0000313" key="7">
    <source>
        <dbReference type="EMBL" id="KEH31760.1"/>
    </source>
</evidence>
<dbReference type="PROSITE" id="PS00086">
    <property type="entry name" value="CYTOCHROME_P450"/>
    <property type="match status" value="1"/>
</dbReference>
<dbReference type="GO" id="GO:0020037">
    <property type="term" value="F:heme binding"/>
    <property type="evidence" value="ECO:0007669"/>
    <property type="project" value="InterPro"/>
</dbReference>
<reference evidence="7 10" key="1">
    <citation type="journal article" date="2011" name="Nature">
        <title>The Medicago genome provides insight into the evolution of rhizobial symbioses.</title>
        <authorList>
            <person name="Young N.D."/>
            <person name="Debelle F."/>
            <person name="Oldroyd G.E."/>
            <person name="Geurts R."/>
            <person name="Cannon S.B."/>
            <person name="Udvardi M.K."/>
            <person name="Benedito V.A."/>
            <person name="Mayer K.F."/>
            <person name="Gouzy J."/>
            <person name="Schoof H."/>
            <person name="Van de Peer Y."/>
            <person name="Proost S."/>
            <person name="Cook D.R."/>
            <person name="Meyers B.C."/>
            <person name="Spannagl M."/>
            <person name="Cheung F."/>
            <person name="De Mita S."/>
            <person name="Krishnakumar V."/>
            <person name="Gundlach H."/>
            <person name="Zhou S."/>
            <person name="Mudge J."/>
            <person name="Bharti A.K."/>
            <person name="Murray J.D."/>
            <person name="Naoumkina M.A."/>
            <person name="Rosen B."/>
            <person name="Silverstein K.A."/>
            <person name="Tang H."/>
            <person name="Rombauts S."/>
            <person name="Zhao P.X."/>
            <person name="Zhou P."/>
            <person name="Barbe V."/>
            <person name="Bardou P."/>
            <person name="Bechner M."/>
            <person name="Bellec A."/>
            <person name="Berger A."/>
            <person name="Berges H."/>
            <person name="Bidwell S."/>
            <person name="Bisseling T."/>
            <person name="Choisne N."/>
            <person name="Couloux A."/>
            <person name="Denny R."/>
            <person name="Deshpande S."/>
            <person name="Dai X."/>
            <person name="Doyle J.J."/>
            <person name="Dudez A.M."/>
            <person name="Farmer A.D."/>
            <person name="Fouteau S."/>
            <person name="Franken C."/>
            <person name="Gibelin C."/>
            <person name="Gish J."/>
            <person name="Goldstein S."/>
            <person name="Gonzalez A.J."/>
            <person name="Green P.J."/>
            <person name="Hallab A."/>
            <person name="Hartog M."/>
            <person name="Hua A."/>
            <person name="Humphray S.J."/>
            <person name="Jeong D.H."/>
            <person name="Jing Y."/>
            <person name="Jocker A."/>
            <person name="Kenton S.M."/>
            <person name="Kim D.J."/>
            <person name="Klee K."/>
            <person name="Lai H."/>
            <person name="Lang C."/>
            <person name="Lin S."/>
            <person name="Macmil S.L."/>
            <person name="Magdelenat G."/>
            <person name="Matthews L."/>
            <person name="McCorrison J."/>
            <person name="Monaghan E.L."/>
            <person name="Mun J.H."/>
            <person name="Najar F.Z."/>
            <person name="Nicholson C."/>
            <person name="Noirot C."/>
            <person name="O'Bleness M."/>
            <person name="Paule C.R."/>
            <person name="Poulain J."/>
            <person name="Prion F."/>
            <person name="Qin B."/>
            <person name="Qu C."/>
            <person name="Retzel E.F."/>
            <person name="Riddle C."/>
            <person name="Sallet E."/>
            <person name="Samain S."/>
            <person name="Samson N."/>
            <person name="Sanders I."/>
            <person name="Saurat O."/>
            <person name="Scarpelli C."/>
            <person name="Schiex T."/>
            <person name="Segurens B."/>
            <person name="Severin A.J."/>
            <person name="Sherrier D.J."/>
            <person name="Shi R."/>
            <person name="Sims S."/>
            <person name="Singer S.R."/>
            <person name="Sinharoy S."/>
            <person name="Sterck L."/>
            <person name="Viollet A."/>
            <person name="Wang B.B."/>
            <person name="Wang K."/>
            <person name="Wang M."/>
            <person name="Wang X."/>
            <person name="Warfsmann J."/>
            <person name="Weissenbach J."/>
            <person name="White D.D."/>
            <person name="White J.D."/>
            <person name="Wiley G.B."/>
            <person name="Wincker P."/>
            <person name="Xing Y."/>
            <person name="Yang L."/>
            <person name="Yao Z."/>
            <person name="Ying F."/>
            <person name="Zhai J."/>
            <person name="Zhou L."/>
            <person name="Zuber A."/>
            <person name="Denarie J."/>
            <person name="Dixon R.A."/>
            <person name="May G.D."/>
            <person name="Schwartz D.C."/>
            <person name="Rogers J."/>
            <person name="Quetier F."/>
            <person name="Town C.D."/>
            <person name="Roe B.A."/>
        </authorList>
    </citation>
    <scope>NUCLEOTIDE SEQUENCE [LARGE SCALE GENOMIC DNA]</scope>
    <source>
        <strain evidence="7">A17</strain>
        <strain evidence="9 10">cv. Jemalong A17</strain>
    </source>
</reference>
<dbReference type="InterPro" id="IPR036396">
    <property type="entry name" value="Cyt_P450_sf"/>
</dbReference>
<dbReference type="Gene3D" id="1.10.630.10">
    <property type="entry name" value="Cytochrome P450"/>
    <property type="match status" value="1"/>
</dbReference>
<accession>A0A072V0W0</accession>
<dbReference type="AlphaFoldDB" id="A0A072V0W0"/>
<organism evidence="7 10">
    <name type="scientific">Medicago truncatula</name>
    <name type="common">Barrel medic</name>
    <name type="synonym">Medicago tribuloides</name>
    <dbReference type="NCBI Taxonomy" id="3880"/>
    <lineage>
        <taxon>Eukaryota</taxon>
        <taxon>Viridiplantae</taxon>
        <taxon>Streptophyta</taxon>
        <taxon>Embryophyta</taxon>
        <taxon>Tracheophyta</taxon>
        <taxon>Spermatophyta</taxon>
        <taxon>Magnoliopsida</taxon>
        <taxon>eudicotyledons</taxon>
        <taxon>Gunneridae</taxon>
        <taxon>Pentapetalae</taxon>
        <taxon>rosids</taxon>
        <taxon>fabids</taxon>
        <taxon>Fabales</taxon>
        <taxon>Fabaceae</taxon>
        <taxon>Papilionoideae</taxon>
        <taxon>50 kb inversion clade</taxon>
        <taxon>NPAAA clade</taxon>
        <taxon>Hologalegina</taxon>
        <taxon>IRL clade</taxon>
        <taxon>Trifolieae</taxon>
        <taxon>Medicago</taxon>
    </lineage>
</organism>
<keyword evidence="5 8" id="KW-0560">Oxidoreductase</keyword>
<keyword evidence="6" id="KW-0812">Transmembrane</keyword>
<dbReference type="HOGENOM" id="CLU_001570_4_1_1"/>
<feature type="binding site" description="axial binding residue" evidence="4">
    <location>
        <position position="456"/>
    </location>
    <ligand>
        <name>heme</name>
        <dbReference type="ChEBI" id="CHEBI:30413"/>
    </ligand>
    <ligandPart>
        <name>Fe</name>
        <dbReference type="ChEBI" id="CHEBI:18248"/>
    </ligandPart>
</feature>
<dbReference type="PRINTS" id="PR00385">
    <property type="entry name" value="P450"/>
</dbReference>
<keyword evidence="6" id="KW-1133">Transmembrane helix</keyword>
<dbReference type="Gramene" id="rna26137">
    <property type="protein sequence ID" value="RHN63439.1"/>
    <property type="gene ID" value="gene26137"/>
</dbReference>
<name>A0A072V0W0_MEDTR</name>
<dbReference type="InterPro" id="IPR017972">
    <property type="entry name" value="Cyt_P450_CS"/>
</dbReference>
<reference evidence="8" key="5">
    <citation type="journal article" date="2018" name="Nat. Plants">
        <title>Whole-genome landscape of Medicago truncatula symbiotic genes.</title>
        <authorList>
            <person name="Pecrix Y."/>
            <person name="Gamas P."/>
            <person name="Carrere S."/>
        </authorList>
    </citation>
    <scope>NUCLEOTIDE SEQUENCE</scope>
    <source>
        <tissue evidence="8">Leaves</tissue>
    </source>
</reference>
<dbReference type="EMBL" id="PSQE01000004">
    <property type="protein sequence ID" value="RHN63439.1"/>
    <property type="molecule type" value="Genomic_DNA"/>
</dbReference>
<dbReference type="EnsemblPlants" id="KEH31760">
    <property type="protein sequence ID" value="KEH31760"/>
    <property type="gene ID" value="MTR_4g104660"/>
</dbReference>
<evidence type="ECO:0000256" key="4">
    <source>
        <dbReference type="PIRSR" id="PIRSR602401-1"/>
    </source>
</evidence>
<dbReference type="PANTHER" id="PTHR47955">
    <property type="entry name" value="CYTOCHROME P450 FAMILY 71 PROTEIN"/>
    <property type="match status" value="1"/>
</dbReference>
<reference evidence="11" key="4">
    <citation type="journal article" date="2018" name="Nat. Plants">
        <title>Whole-genome landscape of Medicago truncatula symbiotic genes.</title>
        <authorList>
            <person name="Pecrix Y."/>
            <person name="Staton S.E."/>
            <person name="Sallet E."/>
            <person name="Lelandais-Briere C."/>
            <person name="Moreau S."/>
            <person name="Carrere S."/>
            <person name="Blein T."/>
            <person name="Jardinaud M.F."/>
            <person name="Latrasse D."/>
            <person name="Zouine M."/>
            <person name="Zahm M."/>
            <person name="Kreplak J."/>
            <person name="Mayjonade B."/>
            <person name="Satge C."/>
            <person name="Perez M."/>
            <person name="Cauet S."/>
            <person name="Marande W."/>
            <person name="Chantry-Darmon C."/>
            <person name="Lopez-Roques C."/>
            <person name="Bouchez O."/>
            <person name="Berard A."/>
            <person name="Debelle F."/>
            <person name="Munos S."/>
            <person name="Bendahmane A."/>
            <person name="Berges H."/>
            <person name="Niebel A."/>
            <person name="Buitink J."/>
            <person name="Frugier F."/>
            <person name="Benhamed M."/>
            <person name="Crespi M."/>
            <person name="Gouzy J."/>
            <person name="Gamas P."/>
        </authorList>
    </citation>
    <scope>NUCLEOTIDE SEQUENCE [LARGE SCALE GENOMIC DNA]</scope>
    <source>
        <strain evidence="11">cv. Jemalong A17</strain>
    </source>
</reference>
<dbReference type="InterPro" id="IPR001128">
    <property type="entry name" value="Cyt_P450"/>
</dbReference>
<reference evidence="7 10" key="2">
    <citation type="journal article" date="2014" name="BMC Genomics">
        <title>An improved genome release (version Mt4.0) for the model legume Medicago truncatula.</title>
        <authorList>
            <person name="Tang H."/>
            <person name="Krishnakumar V."/>
            <person name="Bidwell S."/>
            <person name="Rosen B."/>
            <person name="Chan A."/>
            <person name="Zhou S."/>
            <person name="Gentzbittel L."/>
            <person name="Childs K.L."/>
            <person name="Yandell M."/>
            <person name="Gundlach H."/>
            <person name="Mayer K.F."/>
            <person name="Schwartz D.C."/>
            <person name="Town C.D."/>
        </authorList>
    </citation>
    <scope>GENOME REANNOTATION</scope>
    <source>
        <strain evidence="7">A17</strain>
        <strain evidence="9 10">cv. Jemalong A17</strain>
    </source>
</reference>
<dbReference type="EMBL" id="CM001220">
    <property type="protein sequence ID" value="KEH31760.1"/>
    <property type="molecule type" value="Genomic_DNA"/>
</dbReference>
<proteinExistence type="inferred from homology"/>
<keyword evidence="10" id="KW-1185">Reference proteome</keyword>
<evidence type="ECO:0000256" key="5">
    <source>
        <dbReference type="RuleBase" id="RU000461"/>
    </source>
</evidence>
<gene>
    <name evidence="9" type="primary">25493696</name>
    <name evidence="7" type="ordered locus">MTR_4g104660</name>
    <name evidence="8" type="ORF">MtrunA17_Chr4g0058281</name>
</gene>
<comment type="similarity">
    <text evidence="1 5">Belongs to the cytochrome P450 family.</text>
</comment>
<dbReference type="PRINTS" id="PR00463">
    <property type="entry name" value="EP450I"/>
</dbReference>
<dbReference type="CDD" id="cd11072">
    <property type="entry name" value="CYP71-like"/>
    <property type="match status" value="1"/>
</dbReference>
<feature type="transmembrane region" description="Helical" evidence="6">
    <location>
        <begin position="20"/>
        <end position="37"/>
    </location>
</feature>
<dbReference type="SUPFAM" id="SSF48264">
    <property type="entry name" value="Cytochrome P450"/>
    <property type="match status" value="1"/>
</dbReference>
<comment type="cofactor">
    <cofactor evidence="4">
        <name>heme</name>
        <dbReference type="ChEBI" id="CHEBI:30413"/>
    </cofactor>
</comment>
<keyword evidence="3 4" id="KW-0408">Iron</keyword>